<dbReference type="SUPFAM" id="SSF53850">
    <property type="entry name" value="Periplasmic binding protein-like II"/>
    <property type="match status" value="1"/>
</dbReference>
<dbReference type="InterPro" id="IPR000847">
    <property type="entry name" value="LysR_HTH_N"/>
</dbReference>
<dbReference type="Gene3D" id="1.10.10.10">
    <property type="entry name" value="Winged helix-like DNA-binding domain superfamily/Winged helix DNA-binding domain"/>
    <property type="match status" value="1"/>
</dbReference>
<evidence type="ECO:0000256" key="2">
    <source>
        <dbReference type="ARBA" id="ARBA00023015"/>
    </source>
</evidence>
<dbReference type="AlphaFoldDB" id="A0A1C6YVK3"/>
<protein>
    <submittedName>
        <fullName evidence="6">DNA-binding transcriptional regulator, LysR family</fullName>
    </submittedName>
</protein>
<dbReference type="Proteomes" id="UP000094844">
    <property type="component" value="Unassembled WGS sequence"/>
</dbReference>
<accession>A0A1C6YVK3</accession>
<organism evidence="6 7">
    <name type="scientific">Hafnia alvei</name>
    <dbReference type="NCBI Taxonomy" id="569"/>
    <lineage>
        <taxon>Bacteria</taxon>
        <taxon>Pseudomonadati</taxon>
        <taxon>Pseudomonadota</taxon>
        <taxon>Gammaproteobacteria</taxon>
        <taxon>Enterobacterales</taxon>
        <taxon>Hafniaceae</taxon>
        <taxon>Hafnia</taxon>
    </lineage>
</organism>
<keyword evidence="2" id="KW-0805">Transcription regulation</keyword>
<dbReference type="PANTHER" id="PTHR30118">
    <property type="entry name" value="HTH-TYPE TRANSCRIPTIONAL REGULATOR LEUO-RELATED"/>
    <property type="match status" value="1"/>
</dbReference>
<dbReference type="OrthoDB" id="6413555at2"/>
<dbReference type="InterPro" id="IPR036388">
    <property type="entry name" value="WH-like_DNA-bd_sf"/>
</dbReference>
<dbReference type="Gene3D" id="3.40.190.10">
    <property type="entry name" value="Periplasmic binding protein-like II"/>
    <property type="match status" value="2"/>
</dbReference>
<evidence type="ECO:0000313" key="7">
    <source>
        <dbReference type="Proteomes" id="UP000094844"/>
    </source>
</evidence>
<dbReference type="GO" id="GO:0003677">
    <property type="term" value="F:DNA binding"/>
    <property type="evidence" value="ECO:0007669"/>
    <property type="project" value="UniProtKB-KW"/>
</dbReference>
<sequence>MFEHQDSLKSLRKFDLNLLTVFEAVYFYKSVSKAADILGMTSPAVSQSIQRLRQYFPDPLFIRDGKGISATVFADSMHENIKGSLNGIIDIFADKGDSIRNLVIWSDPHLAQLLIPDVCSHLMSSAKIKCRIAHNLLPEDPIEVEHALLYHKADIIFDIVPIYNSAIESELIYSEKIVMVCSKNHPRISGEVTNSSIKDERYTTITKNRKKINEFRTKIDILLGKRTVSFASPSLITSLAVIEKTNDVGFCPESMYEKFKDIYNIKRLDCEADLGTYEVYMSYSKKAQQDKALLDLVNKVKEVLITQNTSVLR</sequence>
<dbReference type="RefSeq" id="WP_072307287.1">
    <property type="nucleotide sequence ID" value="NZ_FMIQ01000006.1"/>
</dbReference>
<dbReference type="PANTHER" id="PTHR30118:SF14">
    <property type="entry name" value="LYSR FAMILY TRANSCRIPTIONAL REGULATOR"/>
    <property type="match status" value="1"/>
</dbReference>
<proteinExistence type="inferred from homology"/>
<dbReference type="EMBL" id="FMIQ01000006">
    <property type="protein sequence ID" value="SCM50876.1"/>
    <property type="molecule type" value="Genomic_DNA"/>
</dbReference>
<dbReference type="InterPro" id="IPR005119">
    <property type="entry name" value="LysR_subst-bd"/>
</dbReference>
<comment type="similarity">
    <text evidence="1">Belongs to the LysR transcriptional regulatory family.</text>
</comment>
<dbReference type="InterPro" id="IPR050389">
    <property type="entry name" value="LysR-type_TF"/>
</dbReference>
<keyword evidence="4" id="KW-0804">Transcription</keyword>
<dbReference type="SUPFAM" id="SSF46785">
    <property type="entry name" value="Winged helix' DNA-binding domain"/>
    <property type="match status" value="1"/>
</dbReference>
<evidence type="ECO:0000256" key="1">
    <source>
        <dbReference type="ARBA" id="ARBA00009437"/>
    </source>
</evidence>
<reference evidence="6 7" key="1">
    <citation type="submission" date="2016-09" db="EMBL/GenBank/DDBJ databases">
        <authorList>
            <person name="Capua I."/>
            <person name="De Benedictis P."/>
            <person name="Joannis T."/>
            <person name="Lombin L.H."/>
            <person name="Cattoli G."/>
        </authorList>
    </citation>
    <scope>NUCLEOTIDE SEQUENCE [LARGE SCALE GENOMIC DNA]</scope>
    <source>
        <strain evidence="6 7">GB001</strain>
    </source>
</reference>
<gene>
    <name evidence="6" type="ORF">BN1044_00324</name>
</gene>
<keyword evidence="3 6" id="KW-0238">DNA-binding</keyword>
<evidence type="ECO:0000256" key="4">
    <source>
        <dbReference type="ARBA" id="ARBA00023163"/>
    </source>
</evidence>
<dbReference type="Pfam" id="PF03466">
    <property type="entry name" value="LysR_substrate"/>
    <property type="match status" value="1"/>
</dbReference>
<dbReference type="InterPro" id="IPR036390">
    <property type="entry name" value="WH_DNA-bd_sf"/>
</dbReference>
<name>A0A1C6YVK3_HAFAL</name>
<evidence type="ECO:0000256" key="3">
    <source>
        <dbReference type="ARBA" id="ARBA00023125"/>
    </source>
</evidence>
<dbReference type="PROSITE" id="PS50931">
    <property type="entry name" value="HTH_LYSR"/>
    <property type="match status" value="1"/>
</dbReference>
<evidence type="ECO:0000313" key="6">
    <source>
        <dbReference type="EMBL" id="SCM50876.1"/>
    </source>
</evidence>
<dbReference type="Pfam" id="PF00126">
    <property type="entry name" value="HTH_1"/>
    <property type="match status" value="1"/>
</dbReference>
<dbReference type="GO" id="GO:0003700">
    <property type="term" value="F:DNA-binding transcription factor activity"/>
    <property type="evidence" value="ECO:0007669"/>
    <property type="project" value="InterPro"/>
</dbReference>
<feature type="domain" description="HTH lysR-type" evidence="5">
    <location>
        <begin position="14"/>
        <end position="71"/>
    </location>
</feature>
<evidence type="ECO:0000259" key="5">
    <source>
        <dbReference type="PROSITE" id="PS50931"/>
    </source>
</evidence>